<dbReference type="InterPro" id="IPR013083">
    <property type="entry name" value="Znf_RING/FYVE/PHD"/>
</dbReference>
<evidence type="ECO:0000256" key="3">
    <source>
        <dbReference type="ARBA" id="ARBA00022771"/>
    </source>
</evidence>
<keyword evidence="2" id="KW-0479">Metal-binding</keyword>
<sequence length="470" mass="53070">MSEALITVSEDQFSCVICLDLLKDPVTIPCGHSYCMECIKGYWDGSEQGGVYSCPQCRQTFSPRPALNKNTMFAEVVEKLRDTGLEATDPIHDSAQGGDRAGDLEAFHSCQRELGEIQKKCQQRIQEREQELDELTDAMLSLKCSSLETVEDCDRIFSELAESVEKRHSELVEMIRAKEQAELKQGQSFMEQLKQEITELKNNVAELKKLSDIKDHAQFLQSFRSLGDTGFEASPGIIVNPDFSFNMVKSFLSPLKEQFEDLCQQQFDSISKRVKNLRFIPTPEPKTREQFLEYSGPLTLDVNTAHRDLCLSEGNREVTFSANTEAVPDHPERFEVYYQVLCRESVCGRCYFEVEWMGEDGVNVGVSYDGIGRKGGGEECVLGHNDQSWCLTCSPTTNSFLHNSKQTEIPAISKGSRVGVYLDHKAGILCFYSVLDTMTFLHRIQTTFTEPLYPGFRLGLGSTMRICYPL</sequence>
<proteinExistence type="predicted"/>
<dbReference type="InterPro" id="IPR001841">
    <property type="entry name" value="Znf_RING"/>
</dbReference>
<dbReference type="SMART" id="SM00589">
    <property type="entry name" value="PRY"/>
    <property type="match status" value="1"/>
</dbReference>
<feature type="coiled-coil region" evidence="7">
    <location>
        <begin position="176"/>
        <end position="210"/>
    </location>
</feature>
<keyword evidence="7" id="KW-0175">Coiled coil</keyword>
<dbReference type="Gene3D" id="3.30.40.10">
    <property type="entry name" value="Zinc/RING finger domain, C3HC4 (zinc finger)"/>
    <property type="match status" value="1"/>
</dbReference>
<keyword evidence="1" id="KW-0399">Innate immunity</keyword>
<dbReference type="InterPro" id="IPR051051">
    <property type="entry name" value="E3_ubiq-ligase_TRIM/RNF"/>
</dbReference>
<evidence type="ECO:0000256" key="1">
    <source>
        <dbReference type="ARBA" id="ARBA00022588"/>
    </source>
</evidence>
<dbReference type="SMART" id="SM00184">
    <property type="entry name" value="RING"/>
    <property type="match status" value="1"/>
</dbReference>
<dbReference type="GeneID" id="115809187"/>
<organism evidence="10 11">
    <name type="scientific">Chanos chanos</name>
    <name type="common">Milkfish</name>
    <name type="synonym">Mugil chanos</name>
    <dbReference type="NCBI Taxonomy" id="29144"/>
    <lineage>
        <taxon>Eukaryota</taxon>
        <taxon>Metazoa</taxon>
        <taxon>Chordata</taxon>
        <taxon>Craniata</taxon>
        <taxon>Vertebrata</taxon>
        <taxon>Euteleostomi</taxon>
        <taxon>Actinopterygii</taxon>
        <taxon>Neopterygii</taxon>
        <taxon>Teleostei</taxon>
        <taxon>Ostariophysi</taxon>
        <taxon>Gonorynchiformes</taxon>
        <taxon>Chanidae</taxon>
        <taxon>Chanos</taxon>
    </lineage>
</organism>
<protein>
    <submittedName>
        <fullName evidence="11">E3 ubiquitin/ISG15 ligase TRIM25</fullName>
    </submittedName>
</protein>
<keyword evidence="11" id="KW-0436">Ligase</keyword>
<dbReference type="SUPFAM" id="SSF57850">
    <property type="entry name" value="RING/U-box"/>
    <property type="match status" value="1"/>
</dbReference>
<dbReference type="InterPro" id="IPR043136">
    <property type="entry name" value="B30.2/SPRY_sf"/>
</dbReference>
<dbReference type="InterPro" id="IPR001870">
    <property type="entry name" value="B30.2/SPRY"/>
</dbReference>
<evidence type="ECO:0000259" key="8">
    <source>
        <dbReference type="PROSITE" id="PS50089"/>
    </source>
</evidence>
<dbReference type="InterPro" id="IPR003879">
    <property type="entry name" value="Butyrophylin_SPRY"/>
</dbReference>
<evidence type="ECO:0000256" key="2">
    <source>
        <dbReference type="ARBA" id="ARBA00022723"/>
    </source>
</evidence>
<dbReference type="OrthoDB" id="6270329at2759"/>
<keyword evidence="10" id="KW-1185">Reference proteome</keyword>
<dbReference type="PANTHER" id="PTHR25465:SF5">
    <property type="entry name" value="E3 UBIQUITIN_ISG15 LIGASE TRIM25-RELATED"/>
    <property type="match status" value="1"/>
</dbReference>
<keyword evidence="5" id="KW-0391">Immunity</keyword>
<evidence type="ECO:0000256" key="7">
    <source>
        <dbReference type="SAM" id="Coils"/>
    </source>
</evidence>
<dbReference type="GO" id="GO:0008270">
    <property type="term" value="F:zinc ion binding"/>
    <property type="evidence" value="ECO:0007669"/>
    <property type="project" value="UniProtKB-KW"/>
</dbReference>
<dbReference type="InParanoid" id="A0A6J2V4B6"/>
<dbReference type="InterPro" id="IPR017907">
    <property type="entry name" value="Znf_RING_CS"/>
</dbReference>
<dbReference type="AlphaFoldDB" id="A0A6J2V4B6"/>
<keyword evidence="3 6" id="KW-0863">Zinc-finger</keyword>
<dbReference type="Pfam" id="PF00622">
    <property type="entry name" value="SPRY"/>
    <property type="match status" value="1"/>
</dbReference>
<keyword evidence="4" id="KW-0862">Zinc</keyword>
<evidence type="ECO:0000256" key="6">
    <source>
        <dbReference type="PROSITE-ProRule" id="PRU00175"/>
    </source>
</evidence>
<dbReference type="InterPro" id="IPR058030">
    <property type="entry name" value="TRIM8/14/16/25/29/45/65_CC"/>
</dbReference>
<dbReference type="Gene3D" id="2.60.120.920">
    <property type="match status" value="1"/>
</dbReference>
<accession>A0A6J2V4B6</accession>
<evidence type="ECO:0000313" key="10">
    <source>
        <dbReference type="Proteomes" id="UP000504632"/>
    </source>
</evidence>
<feature type="coiled-coil region" evidence="7">
    <location>
        <begin position="118"/>
        <end position="145"/>
    </location>
</feature>
<name>A0A6J2V4B6_CHACN</name>
<dbReference type="Pfam" id="PF25600">
    <property type="entry name" value="TRIM_CC"/>
    <property type="match status" value="1"/>
</dbReference>
<evidence type="ECO:0000256" key="4">
    <source>
        <dbReference type="ARBA" id="ARBA00022833"/>
    </source>
</evidence>
<feature type="domain" description="B30.2/SPRY" evidence="9">
    <location>
        <begin position="278"/>
        <end position="470"/>
    </location>
</feature>
<dbReference type="InterPro" id="IPR006574">
    <property type="entry name" value="PRY"/>
</dbReference>
<dbReference type="Proteomes" id="UP000504632">
    <property type="component" value="Chromosome 4"/>
</dbReference>
<dbReference type="RefSeq" id="XP_030626613.1">
    <property type="nucleotide sequence ID" value="XM_030770753.1"/>
</dbReference>
<dbReference type="Pfam" id="PF15227">
    <property type="entry name" value="zf-C3HC4_4"/>
    <property type="match status" value="1"/>
</dbReference>
<dbReference type="InterPro" id="IPR013320">
    <property type="entry name" value="ConA-like_dom_sf"/>
</dbReference>
<dbReference type="Pfam" id="PF13765">
    <property type="entry name" value="PRY"/>
    <property type="match status" value="1"/>
</dbReference>
<dbReference type="InterPro" id="IPR003877">
    <property type="entry name" value="SPRY_dom"/>
</dbReference>
<dbReference type="SUPFAM" id="SSF49899">
    <property type="entry name" value="Concanavalin A-like lectins/glucanases"/>
    <property type="match status" value="1"/>
</dbReference>
<dbReference type="PROSITE" id="PS50188">
    <property type="entry name" value="B302_SPRY"/>
    <property type="match status" value="1"/>
</dbReference>
<dbReference type="PANTHER" id="PTHR25465">
    <property type="entry name" value="B-BOX DOMAIN CONTAINING"/>
    <property type="match status" value="1"/>
</dbReference>
<dbReference type="PROSITE" id="PS00518">
    <property type="entry name" value="ZF_RING_1"/>
    <property type="match status" value="1"/>
</dbReference>
<feature type="domain" description="RING-type" evidence="8">
    <location>
        <begin position="15"/>
        <end position="58"/>
    </location>
</feature>
<dbReference type="GO" id="GO:0045087">
    <property type="term" value="P:innate immune response"/>
    <property type="evidence" value="ECO:0007669"/>
    <property type="project" value="UniProtKB-KW"/>
</dbReference>
<dbReference type="GO" id="GO:0005737">
    <property type="term" value="C:cytoplasm"/>
    <property type="evidence" value="ECO:0007669"/>
    <property type="project" value="UniProtKB-ARBA"/>
</dbReference>
<gene>
    <name evidence="11" type="primary">ftr85</name>
</gene>
<evidence type="ECO:0000256" key="5">
    <source>
        <dbReference type="ARBA" id="ARBA00022859"/>
    </source>
</evidence>
<reference evidence="11" key="1">
    <citation type="submission" date="2025-08" db="UniProtKB">
        <authorList>
            <consortium name="RefSeq"/>
        </authorList>
    </citation>
    <scope>IDENTIFICATION</scope>
</reference>
<evidence type="ECO:0000259" key="9">
    <source>
        <dbReference type="PROSITE" id="PS50188"/>
    </source>
</evidence>
<dbReference type="CTD" id="569616"/>
<dbReference type="PRINTS" id="PR01407">
    <property type="entry name" value="BUTYPHLNCDUF"/>
</dbReference>
<dbReference type="PROSITE" id="PS50089">
    <property type="entry name" value="ZF_RING_2"/>
    <property type="match status" value="1"/>
</dbReference>
<evidence type="ECO:0000313" key="11">
    <source>
        <dbReference type="RefSeq" id="XP_030626613.1"/>
    </source>
</evidence>
<dbReference type="SMART" id="SM00449">
    <property type="entry name" value="SPRY"/>
    <property type="match status" value="1"/>
</dbReference>
<dbReference type="CDD" id="cd16040">
    <property type="entry name" value="SPRY_PRY_SNTX"/>
    <property type="match status" value="1"/>
</dbReference>